<protein>
    <recommendedName>
        <fullName evidence="1">Sulfotransferase domain-containing protein</fullName>
    </recommendedName>
</protein>
<gene>
    <name evidence="2" type="ORF">LCGC14_0245140</name>
</gene>
<comment type="caution">
    <text evidence="2">The sequence shown here is derived from an EMBL/GenBank/DDBJ whole genome shotgun (WGS) entry which is preliminary data.</text>
</comment>
<dbReference type="Gene3D" id="3.40.50.300">
    <property type="entry name" value="P-loop containing nucleotide triphosphate hydrolases"/>
    <property type="match status" value="1"/>
</dbReference>
<dbReference type="Pfam" id="PF00685">
    <property type="entry name" value="Sulfotransfer_1"/>
    <property type="match status" value="1"/>
</dbReference>
<dbReference type="InterPro" id="IPR027417">
    <property type="entry name" value="P-loop_NTPase"/>
</dbReference>
<dbReference type="GO" id="GO:0008146">
    <property type="term" value="F:sulfotransferase activity"/>
    <property type="evidence" value="ECO:0007669"/>
    <property type="project" value="InterPro"/>
</dbReference>
<feature type="domain" description="Sulfotransferase" evidence="1">
    <location>
        <begin position="45"/>
        <end position="176"/>
    </location>
</feature>
<proteinExistence type="predicted"/>
<dbReference type="EMBL" id="LAZR01000125">
    <property type="protein sequence ID" value="KKN88907.1"/>
    <property type="molecule type" value="Genomic_DNA"/>
</dbReference>
<dbReference type="AlphaFoldDB" id="A0A0F9UN31"/>
<reference evidence="2" key="1">
    <citation type="journal article" date="2015" name="Nature">
        <title>Complex archaea that bridge the gap between prokaryotes and eukaryotes.</title>
        <authorList>
            <person name="Spang A."/>
            <person name="Saw J.H."/>
            <person name="Jorgensen S.L."/>
            <person name="Zaremba-Niedzwiedzka K."/>
            <person name="Martijn J."/>
            <person name="Lind A.E."/>
            <person name="van Eijk R."/>
            <person name="Schleper C."/>
            <person name="Guy L."/>
            <person name="Ettema T.J."/>
        </authorList>
    </citation>
    <scope>NUCLEOTIDE SEQUENCE</scope>
</reference>
<evidence type="ECO:0000313" key="2">
    <source>
        <dbReference type="EMBL" id="KKN88907.1"/>
    </source>
</evidence>
<name>A0A0F9UN31_9ZZZZ</name>
<accession>A0A0F9UN31</accession>
<evidence type="ECO:0000259" key="1">
    <source>
        <dbReference type="Pfam" id="PF00685"/>
    </source>
</evidence>
<organism evidence="2">
    <name type="scientific">marine sediment metagenome</name>
    <dbReference type="NCBI Taxonomy" id="412755"/>
    <lineage>
        <taxon>unclassified sequences</taxon>
        <taxon>metagenomes</taxon>
        <taxon>ecological metagenomes</taxon>
    </lineage>
</organism>
<dbReference type="SUPFAM" id="SSF52540">
    <property type="entry name" value="P-loop containing nucleoside triphosphate hydrolases"/>
    <property type="match status" value="1"/>
</dbReference>
<sequence length="192" mass="22438">MIHVFGHPRSGNHYLCHLVEVNAFGPMQQRGNQHHRWPPPFSGEPLGKLFEKKNERFLYVWRNYEDVLASLLAQSSRINGDISPKVFNNTPWIKLVEDGKVKQEQLNRWIEGDQQYMTPYECWKEAVEKWLSFAETRSDIYTVRYEDLMSEFHDTMDGIAQWLGLDRNTFKNIAEKVDAARPRKGGYGYGGV</sequence>
<dbReference type="InterPro" id="IPR000863">
    <property type="entry name" value="Sulfotransferase_dom"/>
</dbReference>